<comment type="caution">
    <text evidence="2">The sequence shown here is derived from an EMBL/GenBank/DDBJ whole genome shotgun (WGS) entry which is preliminary data.</text>
</comment>
<dbReference type="OrthoDB" id="1493504at2"/>
<dbReference type="EMBL" id="MQWD01000001">
    <property type="protein sequence ID" value="PAP77770.1"/>
    <property type="molecule type" value="Genomic_DNA"/>
</dbReference>
<feature type="chain" id="PRO_5012222076" evidence="1">
    <location>
        <begin position="18"/>
        <end position="211"/>
    </location>
</feature>
<evidence type="ECO:0000313" key="3">
    <source>
        <dbReference type="Proteomes" id="UP000216339"/>
    </source>
</evidence>
<evidence type="ECO:0000313" key="2">
    <source>
        <dbReference type="EMBL" id="PAP77770.1"/>
    </source>
</evidence>
<name>A0A271J344_9BACT</name>
<organism evidence="2 3">
    <name type="scientific">Rubrivirga marina</name>
    <dbReference type="NCBI Taxonomy" id="1196024"/>
    <lineage>
        <taxon>Bacteria</taxon>
        <taxon>Pseudomonadati</taxon>
        <taxon>Rhodothermota</taxon>
        <taxon>Rhodothermia</taxon>
        <taxon>Rhodothermales</taxon>
        <taxon>Rubricoccaceae</taxon>
        <taxon>Rubrivirga</taxon>
    </lineage>
</organism>
<dbReference type="RefSeq" id="WP_095511436.1">
    <property type="nucleotide sequence ID" value="NZ_MQWD01000001.1"/>
</dbReference>
<dbReference type="Proteomes" id="UP000216339">
    <property type="component" value="Unassembled WGS sequence"/>
</dbReference>
<gene>
    <name evidence="2" type="ORF">BSZ37_15615</name>
</gene>
<feature type="signal peptide" evidence="1">
    <location>
        <begin position="1"/>
        <end position="17"/>
    </location>
</feature>
<evidence type="ECO:0000256" key="1">
    <source>
        <dbReference type="SAM" id="SignalP"/>
    </source>
</evidence>
<dbReference type="AlphaFoldDB" id="A0A271J344"/>
<keyword evidence="1" id="KW-0732">Signal</keyword>
<keyword evidence="3" id="KW-1185">Reference proteome</keyword>
<accession>A0A271J344</accession>
<proteinExistence type="predicted"/>
<sequence length="211" mass="24061">MLLLLVALVGLATPADASTVRDSLTHYYVRQDIEAVDRLYRTKARTREDRLLCLYRLYPMTLDERYLADIPSEDGVTSARELALISALWAYRASSGPAWRLPTYGRRSERILDRALARDPTEPYALLVRGQGLYYKPGIFGGDVAAAQRTFERLRQRVSGRGVPGLHPFEAEVWIWMALRRQDEAAGARLRQRLLAQNPPSMFRQFLVDPP</sequence>
<reference evidence="2 3" key="1">
    <citation type="submission" date="2016-11" db="EMBL/GenBank/DDBJ databases">
        <title>Study of marine rhodopsin-containing bacteria.</title>
        <authorList>
            <person name="Yoshizawa S."/>
            <person name="Kumagai Y."/>
            <person name="Kogure K."/>
        </authorList>
    </citation>
    <scope>NUCLEOTIDE SEQUENCE [LARGE SCALE GENOMIC DNA]</scope>
    <source>
        <strain evidence="2 3">SAORIC-28</strain>
    </source>
</reference>
<protein>
    <submittedName>
        <fullName evidence="2">Uncharacterized protein</fullName>
    </submittedName>
</protein>